<feature type="region of interest" description="Disordered" evidence="1">
    <location>
        <begin position="1"/>
        <end position="75"/>
    </location>
</feature>
<dbReference type="EMBL" id="JARK01001541">
    <property type="protein sequence ID" value="EYB91514.1"/>
    <property type="molecule type" value="Genomic_DNA"/>
</dbReference>
<protein>
    <submittedName>
        <fullName evidence="3">Uncharacterized protein</fullName>
    </submittedName>
</protein>
<comment type="caution">
    <text evidence="3">The sequence shown here is derived from an EMBL/GenBank/DDBJ whole genome shotgun (WGS) entry which is preliminary data.</text>
</comment>
<accession>A0A016SMH2</accession>
<feature type="compositionally biased region" description="Basic and acidic residues" evidence="1">
    <location>
        <begin position="14"/>
        <end position="26"/>
    </location>
</feature>
<dbReference type="Proteomes" id="UP000024635">
    <property type="component" value="Unassembled WGS sequence"/>
</dbReference>
<reference evidence="4" key="1">
    <citation type="journal article" date="2015" name="Nat. Genet.">
        <title>The genome and transcriptome of the zoonotic hookworm Ancylostoma ceylanicum identify infection-specific gene families.</title>
        <authorList>
            <person name="Schwarz E.M."/>
            <person name="Hu Y."/>
            <person name="Antoshechkin I."/>
            <person name="Miller M.M."/>
            <person name="Sternberg P.W."/>
            <person name="Aroian R.V."/>
        </authorList>
    </citation>
    <scope>NUCLEOTIDE SEQUENCE</scope>
    <source>
        <strain evidence="4">HY135</strain>
    </source>
</reference>
<dbReference type="AlphaFoldDB" id="A0A016SMH2"/>
<proteinExistence type="predicted"/>
<evidence type="ECO:0000313" key="4">
    <source>
        <dbReference type="Proteomes" id="UP000024635"/>
    </source>
</evidence>
<feature type="compositionally biased region" description="Low complexity" evidence="1">
    <location>
        <begin position="36"/>
        <end position="46"/>
    </location>
</feature>
<organism evidence="3 4">
    <name type="scientific">Ancylostoma ceylanicum</name>
    <dbReference type="NCBI Taxonomy" id="53326"/>
    <lineage>
        <taxon>Eukaryota</taxon>
        <taxon>Metazoa</taxon>
        <taxon>Ecdysozoa</taxon>
        <taxon>Nematoda</taxon>
        <taxon>Chromadorea</taxon>
        <taxon>Rhabditida</taxon>
        <taxon>Rhabditina</taxon>
        <taxon>Rhabditomorpha</taxon>
        <taxon>Strongyloidea</taxon>
        <taxon>Ancylostomatidae</taxon>
        <taxon>Ancylostomatinae</taxon>
        <taxon>Ancylostoma</taxon>
    </lineage>
</organism>
<keyword evidence="2" id="KW-0812">Transmembrane</keyword>
<sequence>MSAAALPIVSDAADPVKAEPSGRGEADAQSTTSADSGNGSLNNSSLHDCAHPQTTWSMTTEPSEEQVTPSSLCSMENQPLIVKEVDEEVKPKDDIKPSQNWLPSQLLGSDLATSKGESDSREALFVRRQRHFVAFVTPNATAHETPSCRHVDAPAVCYTSIGAAWWLVAFQHEPLRYGGLEDNFAEIFQHWLELSTRKMVPSPRCELCGYNYRRRNCINLSSLHFPHLSARDRLLNLLFLIVFVIMVICAVLSVHFLQLSEQYHSTLR</sequence>
<keyword evidence="4" id="KW-1185">Reference proteome</keyword>
<gene>
    <name evidence="3" type="primary">Acey_s0205.g1937</name>
    <name evidence="3" type="synonym">Acey-C53D5.2</name>
    <name evidence="3" type="ORF">Y032_0205g1937</name>
</gene>
<evidence type="ECO:0000313" key="3">
    <source>
        <dbReference type="EMBL" id="EYB91514.1"/>
    </source>
</evidence>
<evidence type="ECO:0000256" key="2">
    <source>
        <dbReference type="SAM" id="Phobius"/>
    </source>
</evidence>
<dbReference type="OrthoDB" id="264354at2759"/>
<keyword evidence="2" id="KW-0472">Membrane</keyword>
<feature type="transmembrane region" description="Helical" evidence="2">
    <location>
        <begin position="234"/>
        <end position="257"/>
    </location>
</feature>
<feature type="compositionally biased region" description="Polar residues" evidence="1">
    <location>
        <begin position="52"/>
        <end position="75"/>
    </location>
</feature>
<name>A0A016SMH2_9BILA</name>
<keyword evidence="2" id="KW-1133">Transmembrane helix</keyword>
<evidence type="ECO:0000256" key="1">
    <source>
        <dbReference type="SAM" id="MobiDB-lite"/>
    </source>
</evidence>